<feature type="domain" description="CCHC-type" evidence="3">
    <location>
        <begin position="134"/>
        <end position="147"/>
    </location>
</feature>
<dbReference type="GeneID" id="130471562"/>
<evidence type="ECO:0000256" key="2">
    <source>
        <dbReference type="SAM" id="MobiDB-lite"/>
    </source>
</evidence>
<keyword evidence="1" id="KW-0862">Zinc</keyword>
<protein>
    <recommendedName>
        <fullName evidence="3">CCHC-type domain-containing protein</fullName>
    </recommendedName>
</protein>
<dbReference type="RefSeq" id="XP_056697739.1">
    <property type="nucleotide sequence ID" value="XM_056841761.1"/>
</dbReference>
<evidence type="ECO:0000313" key="4">
    <source>
        <dbReference type="Proteomes" id="UP000813463"/>
    </source>
</evidence>
<dbReference type="Proteomes" id="UP000813463">
    <property type="component" value="Chromosome 4"/>
</dbReference>
<evidence type="ECO:0000256" key="1">
    <source>
        <dbReference type="PROSITE-ProRule" id="PRU00047"/>
    </source>
</evidence>
<feature type="region of interest" description="Disordered" evidence="2">
    <location>
        <begin position="82"/>
        <end position="123"/>
    </location>
</feature>
<proteinExistence type="predicted"/>
<dbReference type="SUPFAM" id="SSF57756">
    <property type="entry name" value="Retrovirus zinc finger-like domains"/>
    <property type="match status" value="1"/>
</dbReference>
<accession>A0ABM3RQ41</accession>
<reference evidence="4" key="1">
    <citation type="journal article" date="2021" name="Nat. Commun.">
        <title>Genomic analyses provide insights into spinach domestication and the genetic basis of agronomic traits.</title>
        <authorList>
            <person name="Cai X."/>
            <person name="Sun X."/>
            <person name="Xu C."/>
            <person name="Sun H."/>
            <person name="Wang X."/>
            <person name="Ge C."/>
            <person name="Zhang Z."/>
            <person name="Wang Q."/>
            <person name="Fei Z."/>
            <person name="Jiao C."/>
            <person name="Wang Q."/>
        </authorList>
    </citation>
    <scope>NUCLEOTIDE SEQUENCE [LARGE SCALE GENOMIC DNA]</scope>
    <source>
        <strain evidence="4">cv. Varoflay</strain>
    </source>
</reference>
<keyword evidence="1" id="KW-0479">Metal-binding</keyword>
<gene>
    <name evidence="5" type="primary">LOC130471562</name>
</gene>
<dbReference type="InterPro" id="IPR036875">
    <property type="entry name" value="Znf_CCHC_sf"/>
</dbReference>
<evidence type="ECO:0000313" key="5">
    <source>
        <dbReference type="RefSeq" id="XP_056697739.1"/>
    </source>
</evidence>
<keyword evidence="4" id="KW-1185">Reference proteome</keyword>
<organism evidence="4 5">
    <name type="scientific">Spinacia oleracea</name>
    <name type="common">Spinach</name>
    <dbReference type="NCBI Taxonomy" id="3562"/>
    <lineage>
        <taxon>Eukaryota</taxon>
        <taxon>Viridiplantae</taxon>
        <taxon>Streptophyta</taxon>
        <taxon>Embryophyta</taxon>
        <taxon>Tracheophyta</taxon>
        <taxon>Spermatophyta</taxon>
        <taxon>Magnoliopsida</taxon>
        <taxon>eudicotyledons</taxon>
        <taxon>Gunneridae</taxon>
        <taxon>Pentapetalae</taxon>
        <taxon>Caryophyllales</taxon>
        <taxon>Chenopodiaceae</taxon>
        <taxon>Chenopodioideae</taxon>
        <taxon>Anserineae</taxon>
        <taxon>Spinacia</taxon>
    </lineage>
</organism>
<dbReference type="Gene3D" id="4.10.60.10">
    <property type="entry name" value="Zinc finger, CCHC-type"/>
    <property type="match status" value="1"/>
</dbReference>
<dbReference type="SMART" id="SM00343">
    <property type="entry name" value="ZnF_C2HC"/>
    <property type="match status" value="1"/>
</dbReference>
<name>A0ABM3RQ41_SPIOL</name>
<dbReference type="PROSITE" id="PS50158">
    <property type="entry name" value="ZF_CCHC"/>
    <property type="match status" value="1"/>
</dbReference>
<keyword evidence="1" id="KW-0863">Zinc-finger</keyword>
<evidence type="ECO:0000259" key="3">
    <source>
        <dbReference type="PROSITE" id="PS50158"/>
    </source>
</evidence>
<sequence>MSQRLLILTGVLEDEVVPSDVAELGSLLFLCGEEESKDIDTLSIEELLGSLQVHEQRIMKNDGLAMIEQALESKLTLNEQRGIQRRGDFRGRGRGRGNYQPRNYNNEKKIGRGRGSNRGGRIFNERGKTKDIQCYNCQKYGHYASDCWRKQKDQGNRLNFVESSQNNKDVPTLLLAHEEASNQQDMWFFDSRASNHMCGRKELFIDLDEKIQGNSNILSIGQLLEKGYIVHMEDNNLLLKDKGGDDKPISGR</sequence>
<dbReference type="Pfam" id="PF00098">
    <property type="entry name" value="zf-CCHC"/>
    <property type="match status" value="1"/>
</dbReference>
<dbReference type="InterPro" id="IPR001878">
    <property type="entry name" value="Znf_CCHC"/>
</dbReference>
<reference evidence="5" key="2">
    <citation type="submission" date="2025-08" db="UniProtKB">
        <authorList>
            <consortium name="RefSeq"/>
        </authorList>
    </citation>
    <scope>IDENTIFICATION</scope>
    <source>
        <tissue evidence="5">Leaf</tissue>
    </source>
</reference>